<name>A0A0L0W395_9BASI</name>
<dbReference type="STRING" id="1165861.A0A0L0W395"/>
<keyword evidence="4" id="KW-1185">Reference proteome</keyword>
<organism evidence="3 4">
    <name type="scientific">Puccinia striiformis f. sp. tritici PST-78</name>
    <dbReference type="NCBI Taxonomy" id="1165861"/>
    <lineage>
        <taxon>Eukaryota</taxon>
        <taxon>Fungi</taxon>
        <taxon>Dikarya</taxon>
        <taxon>Basidiomycota</taxon>
        <taxon>Pucciniomycotina</taxon>
        <taxon>Pucciniomycetes</taxon>
        <taxon>Pucciniales</taxon>
        <taxon>Pucciniaceae</taxon>
        <taxon>Puccinia</taxon>
    </lineage>
</organism>
<dbReference type="Pfam" id="PF04176">
    <property type="entry name" value="TIP41"/>
    <property type="match status" value="1"/>
</dbReference>
<protein>
    <recommendedName>
        <fullName evidence="5">Type 2A phosphatase activator TIP41</fullName>
    </recommendedName>
</protein>
<comment type="caution">
    <text evidence="3">The sequence shown here is derived from an EMBL/GenBank/DDBJ whole genome shotgun (WGS) entry which is preliminary data.</text>
</comment>
<dbReference type="OrthoDB" id="10253878at2759"/>
<dbReference type="AlphaFoldDB" id="A0A0L0W395"/>
<dbReference type="InterPro" id="IPR007303">
    <property type="entry name" value="TIP41-like"/>
</dbReference>
<gene>
    <name evidence="3" type="ORF">PSTG_00939</name>
</gene>
<comment type="similarity">
    <text evidence="1">Belongs to the TIP41 family.</text>
</comment>
<dbReference type="GO" id="GO:0031929">
    <property type="term" value="P:TOR signaling"/>
    <property type="evidence" value="ECO:0007669"/>
    <property type="project" value="TreeGrafter"/>
</dbReference>
<reference evidence="4" key="1">
    <citation type="submission" date="2014-03" db="EMBL/GenBank/DDBJ databases">
        <title>The Genome Sequence of Puccinia striiformis f. sp. tritici PST-78.</title>
        <authorList>
            <consortium name="The Broad Institute Genome Sequencing Platform"/>
            <person name="Cuomo C."/>
            <person name="Hulbert S."/>
            <person name="Chen X."/>
            <person name="Walker B."/>
            <person name="Young S.K."/>
            <person name="Zeng Q."/>
            <person name="Gargeya S."/>
            <person name="Fitzgerald M."/>
            <person name="Haas B."/>
            <person name="Abouelleil A."/>
            <person name="Alvarado L."/>
            <person name="Arachchi H.M."/>
            <person name="Berlin A.M."/>
            <person name="Chapman S.B."/>
            <person name="Goldberg J."/>
            <person name="Griggs A."/>
            <person name="Gujja S."/>
            <person name="Hansen M."/>
            <person name="Howarth C."/>
            <person name="Imamovic A."/>
            <person name="Larimer J."/>
            <person name="McCowan C."/>
            <person name="Montmayeur A."/>
            <person name="Murphy C."/>
            <person name="Neiman D."/>
            <person name="Pearson M."/>
            <person name="Priest M."/>
            <person name="Roberts A."/>
            <person name="Saif S."/>
            <person name="Shea T."/>
            <person name="Sisk P."/>
            <person name="Sykes S."/>
            <person name="Wortman J."/>
            <person name="Nusbaum C."/>
            <person name="Birren B."/>
        </authorList>
    </citation>
    <scope>NUCLEOTIDE SEQUENCE [LARGE SCALE GENOMIC DNA]</scope>
    <source>
        <strain evidence="4">race PST-78</strain>
    </source>
</reference>
<evidence type="ECO:0008006" key="5">
    <source>
        <dbReference type="Google" id="ProtNLM"/>
    </source>
</evidence>
<dbReference type="PANTHER" id="PTHR21021:SF16">
    <property type="entry name" value="TIP41-LIKE PROTEIN"/>
    <property type="match status" value="1"/>
</dbReference>
<evidence type="ECO:0000256" key="2">
    <source>
        <dbReference type="SAM" id="MobiDB-lite"/>
    </source>
</evidence>
<dbReference type="Proteomes" id="UP000054564">
    <property type="component" value="Unassembled WGS sequence"/>
</dbReference>
<dbReference type="InterPro" id="IPR051330">
    <property type="entry name" value="Phosphatase_reg/MetRdx"/>
</dbReference>
<evidence type="ECO:0000313" key="4">
    <source>
        <dbReference type="Proteomes" id="UP000054564"/>
    </source>
</evidence>
<dbReference type="GO" id="GO:0005829">
    <property type="term" value="C:cytosol"/>
    <property type="evidence" value="ECO:0007669"/>
    <property type="project" value="TreeGrafter"/>
</dbReference>
<evidence type="ECO:0000313" key="3">
    <source>
        <dbReference type="EMBL" id="KNF05947.1"/>
    </source>
</evidence>
<dbReference type="EMBL" id="AJIL01000005">
    <property type="protein sequence ID" value="KNF05947.1"/>
    <property type="molecule type" value="Genomic_DNA"/>
</dbReference>
<feature type="region of interest" description="Disordered" evidence="2">
    <location>
        <begin position="27"/>
        <end position="54"/>
    </location>
</feature>
<dbReference type="PANTHER" id="PTHR21021">
    <property type="entry name" value="GAF/PUTATIVE CYTOSKELETAL PROTEIN"/>
    <property type="match status" value="1"/>
</dbReference>
<accession>A0A0L0W395</accession>
<evidence type="ECO:0000256" key="1">
    <source>
        <dbReference type="ARBA" id="ARBA00006658"/>
    </source>
</evidence>
<proteinExistence type="inferred from homology"/>
<sequence>MSLVLIEGKPSVTGEAELASLSVQDAKLAASASDEQEPSRNPHSNNPRLPRTPSVFSEIQGKMTSTMSPVMSSIPLHKVTNLPSVNEGSSTGDGKRNIEIRGWLVETCKMPILNSKEIRNFGETLKVPLPEICFGNNYLSIKHPRSGFHYEWNTLDALLPLNPIEGEEQDYIKVAYADHWSQARKESDSVTKVVNPFDWTYTTTYCGTNHSTEIPFSSPTDPQAHGGIPLAVLSRPDPILFFDEVTLFEDELHDNGMASLQVKIRVMPTCIFALSRFFLRVDGVIFRMFDVRFYVDLSTNQIIREIKAKEMKYDLLKSRLPPENAHDLTPLTDPNYVSQTLQMLKTEEFIVPSQTSSPAKEDQPKKWRDMLGAHLDVASINITPSSASLPTK</sequence>